<dbReference type="Proteomes" id="UP000789405">
    <property type="component" value="Unassembled WGS sequence"/>
</dbReference>
<organism evidence="1 2">
    <name type="scientific">Dentiscutata erythropus</name>
    <dbReference type="NCBI Taxonomy" id="1348616"/>
    <lineage>
        <taxon>Eukaryota</taxon>
        <taxon>Fungi</taxon>
        <taxon>Fungi incertae sedis</taxon>
        <taxon>Mucoromycota</taxon>
        <taxon>Glomeromycotina</taxon>
        <taxon>Glomeromycetes</taxon>
        <taxon>Diversisporales</taxon>
        <taxon>Gigasporaceae</taxon>
        <taxon>Dentiscutata</taxon>
    </lineage>
</organism>
<reference evidence="1" key="1">
    <citation type="submission" date="2021-06" db="EMBL/GenBank/DDBJ databases">
        <authorList>
            <person name="Kallberg Y."/>
            <person name="Tangrot J."/>
            <person name="Rosling A."/>
        </authorList>
    </citation>
    <scope>NUCLEOTIDE SEQUENCE</scope>
    <source>
        <strain evidence="1">MA453B</strain>
    </source>
</reference>
<proteinExistence type="predicted"/>
<dbReference type="AlphaFoldDB" id="A0A9N9K9A3"/>
<comment type="caution">
    <text evidence="1">The sequence shown here is derived from an EMBL/GenBank/DDBJ whole genome shotgun (WGS) entry which is preliminary data.</text>
</comment>
<sequence>SNSKHFLARPVNLLPRKSIRSSVNCYCDKCNSKKVDSCTRDLHSISLNKINFVKQVSSICAKSPTSHIESLTSLIESSINHAECSTNNIESLTNCIESLASCINQSQSSKK</sequence>
<keyword evidence="2" id="KW-1185">Reference proteome</keyword>
<evidence type="ECO:0000313" key="2">
    <source>
        <dbReference type="Proteomes" id="UP000789405"/>
    </source>
</evidence>
<protein>
    <submittedName>
        <fullName evidence="1">19062_t:CDS:1</fullName>
    </submittedName>
</protein>
<accession>A0A9N9K9A3</accession>
<feature type="non-terminal residue" evidence="1">
    <location>
        <position position="1"/>
    </location>
</feature>
<gene>
    <name evidence="1" type="ORF">DERYTH_LOCUS26609</name>
</gene>
<evidence type="ECO:0000313" key="1">
    <source>
        <dbReference type="EMBL" id="CAG8818350.1"/>
    </source>
</evidence>
<feature type="non-terminal residue" evidence="1">
    <location>
        <position position="111"/>
    </location>
</feature>
<name>A0A9N9K9A3_9GLOM</name>
<dbReference type="EMBL" id="CAJVPY010056444">
    <property type="protein sequence ID" value="CAG8818350.1"/>
    <property type="molecule type" value="Genomic_DNA"/>
</dbReference>